<comment type="caution">
    <text evidence="1">The sequence shown here is derived from an EMBL/GenBank/DDBJ whole genome shotgun (WGS) entry which is preliminary data.</text>
</comment>
<gene>
    <name evidence="1" type="ORF">IAA62_02735</name>
</gene>
<sequence>MKDIKYYVFYNNNLKAITVLDVGKFTRLYNNEILSPSSNDKNLVFANMLLKSCSIAFDYYTVANATKNAEHDEIELINCDEKPDLMFKTILKSKNNADLKTYVFCSLKTVSKENNEIVFPFFRHAQNINVIDNEVEK</sequence>
<proteinExistence type="predicted"/>
<organism evidence="1 2">
    <name type="scientific">Candidatus Caccopulliclostridium gallistercoris</name>
    <dbReference type="NCBI Taxonomy" id="2840719"/>
    <lineage>
        <taxon>Bacteria</taxon>
        <taxon>Bacillati</taxon>
        <taxon>Bacillota</taxon>
        <taxon>Clostridia</taxon>
        <taxon>Candidatus Caccopulliclostridium</taxon>
    </lineage>
</organism>
<name>A0A9D1NE49_9FIRM</name>
<reference evidence="1" key="2">
    <citation type="journal article" date="2021" name="PeerJ">
        <title>Extensive microbial diversity within the chicken gut microbiome revealed by metagenomics and culture.</title>
        <authorList>
            <person name="Gilroy R."/>
            <person name="Ravi A."/>
            <person name="Getino M."/>
            <person name="Pursley I."/>
            <person name="Horton D.L."/>
            <person name="Alikhan N.F."/>
            <person name="Baker D."/>
            <person name="Gharbi K."/>
            <person name="Hall N."/>
            <person name="Watson M."/>
            <person name="Adriaenssens E.M."/>
            <person name="Foster-Nyarko E."/>
            <person name="Jarju S."/>
            <person name="Secka A."/>
            <person name="Antonio M."/>
            <person name="Oren A."/>
            <person name="Chaudhuri R.R."/>
            <person name="La Ragione R."/>
            <person name="Hildebrand F."/>
            <person name="Pallen M.J."/>
        </authorList>
    </citation>
    <scope>NUCLEOTIDE SEQUENCE</scope>
    <source>
        <strain evidence="1">CHK186-9395</strain>
    </source>
</reference>
<dbReference type="AlphaFoldDB" id="A0A9D1NE49"/>
<accession>A0A9D1NE49</accession>
<dbReference type="Proteomes" id="UP000886861">
    <property type="component" value="Unassembled WGS sequence"/>
</dbReference>
<evidence type="ECO:0000313" key="1">
    <source>
        <dbReference type="EMBL" id="HIV01453.1"/>
    </source>
</evidence>
<dbReference type="EMBL" id="DVOJ01000010">
    <property type="protein sequence ID" value="HIV01453.1"/>
    <property type="molecule type" value="Genomic_DNA"/>
</dbReference>
<evidence type="ECO:0000313" key="2">
    <source>
        <dbReference type="Proteomes" id="UP000886861"/>
    </source>
</evidence>
<protein>
    <submittedName>
        <fullName evidence="1">Uncharacterized protein</fullName>
    </submittedName>
</protein>
<reference evidence="1" key="1">
    <citation type="submission" date="2020-10" db="EMBL/GenBank/DDBJ databases">
        <authorList>
            <person name="Gilroy R."/>
        </authorList>
    </citation>
    <scope>NUCLEOTIDE SEQUENCE</scope>
    <source>
        <strain evidence="1">CHK186-9395</strain>
    </source>
</reference>